<dbReference type="InterPro" id="IPR000172">
    <property type="entry name" value="GMC_OxRdtase_N"/>
</dbReference>
<dbReference type="OrthoDB" id="9787779at2"/>
<dbReference type="Pfam" id="PF05199">
    <property type="entry name" value="GMC_oxred_C"/>
    <property type="match status" value="1"/>
</dbReference>
<keyword evidence="4" id="KW-0560">Oxidoreductase</keyword>
<dbReference type="Pfam" id="PF00732">
    <property type="entry name" value="GMC_oxred_N"/>
    <property type="match status" value="1"/>
</dbReference>
<accession>A0A4R6N7I3</accession>
<name>A0A4R6N7I3_9BURK</name>
<dbReference type="Gene3D" id="3.50.50.60">
    <property type="entry name" value="FAD/NAD(P)-binding domain"/>
    <property type="match status" value="2"/>
</dbReference>
<dbReference type="InterPro" id="IPR036188">
    <property type="entry name" value="FAD/NAD-bd_sf"/>
</dbReference>
<feature type="domain" description="Glucose-methanol-choline oxidoreductase C-terminal" evidence="6">
    <location>
        <begin position="387"/>
        <end position="518"/>
    </location>
</feature>
<organism evidence="7 8">
    <name type="scientific">Roseateles asaccharophilus</name>
    <dbReference type="NCBI Taxonomy" id="582607"/>
    <lineage>
        <taxon>Bacteria</taxon>
        <taxon>Pseudomonadati</taxon>
        <taxon>Pseudomonadota</taxon>
        <taxon>Betaproteobacteria</taxon>
        <taxon>Burkholderiales</taxon>
        <taxon>Sphaerotilaceae</taxon>
        <taxon>Roseateles</taxon>
    </lineage>
</organism>
<feature type="domain" description="Glucose-methanol-choline oxidoreductase N-terminal" evidence="5">
    <location>
        <begin position="82"/>
        <end position="297"/>
    </location>
</feature>
<keyword evidence="2" id="KW-0285">Flavoprotein</keyword>
<dbReference type="SUPFAM" id="SSF51905">
    <property type="entry name" value="FAD/NAD(P)-binding domain"/>
    <property type="match status" value="1"/>
</dbReference>
<evidence type="ECO:0000313" key="8">
    <source>
        <dbReference type="Proteomes" id="UP000295357"/>
    </source>
</evidence>
<evidence type="ECO:0000313" key="7">
    <source>
        <dbReference type="EMBL" id="TDP11329.1"/>
    </source>
</evidence>
<dbReference type="PANTHER" id="PTHR46056">
    <property type="entry name" value="LONG-CHAIN-ALCOHOL OXIDASE"/>
    <property type="match status" value="1"/>
</dbReference>
<evidence type="ECO:0000259" key="5">
    <source>
        <dbReference type="Pfam" id="PF00732"/>
    </source>
</evidence>
<dbReference type="AlphaFoldDB" id="A0A4R6N7I3"/>
<comment type="caution">
    <text evidence="7">The sequence shown here is derived from an EMBL/GenBank/DDBJ whole genome shotgun (WGS) entry which is preliminary data.</text>
</comment>
<keyword evidence="8" id="KW-1185">Reference proteome</keyword>
<gene>
    <name evidence="7" type="ORF">DFR39_103255</name>
</gene>
<dbReference type="GO" id="GO:0050660">
    <property type="term" value="F:flavin adenine dinucleotide binding"/>
    <property type="evidence" value="ECO:0007669"/>
    <property type="project" value="InterPro"/>
</dbReference>
<evidence type="ECO:0000256" key="2">
    <source>
        <dbReference type="ARBA" id="ARBA00022630"/>
    </source>
</evidence>
<comment type="similarity">
    <text evidence="1">Belongs to the GMC oxidoreductase family.</text>
</comment>
<dbReference type="RefSeq" id="WP_133603229.1">
    <property type="nucleotide sequence ID" value="NZ_JAUFPJ010000006.1"/>
</dbReference>
<dbReference type="GO" id="GO:0016614">
    <property type="term" value="F:oxidoreductase activity, acting on CH-OH group of donors"/>
    <property type="evidence" value="ECO:0007669"/>
    <property type="project" value="InterPro"/>
</dbReference>
<evidence type="ECO:0000256" key="4">
    <source>
        <dbReference type="ARBA" id="ARBA00023002"/>
    </source>
</evidence>
<protein>
    <submittedName>
        <fullName evidence="7">Choline dehydrogenase-like flavoprotein</fullName>
    </submittedName>
</protein>
<reference evidence="7 8" key="1">
    <citation type="submission" date="2019-03" db="EMBL/GenBank/DDBJ databases">
        <title>Genomic Encyclopedia of Type Strains, Phase IV (KMG-IV): sequencing the most valuable type-strain genomes for metagenomic binning, comparative biology and taxonomic classification.</title>
        <authorList>
            <person name="Goeker M."/>
        </authorList>
    </citation>
    <scope>NUCLEOTIDE SEQUENCE [LARGE SCALE GENOMIC DNA]</scope>
    <source>
        <strain evidence="7 8">DSM 25082</strain>
    </source>
</reference>
<proteinExistence type="inferred from homology"/>
<evidence type="ECO:0000256" key="1">
    <source>
        <dbReference type="ARBA" id="ARBA00010790"/>
    </source>
</evidence>
<dbReference type="InterPro" id="IPR007867">
    <property type="entry name" value="GMC_OxRtase_C"/>
</dbReference>
<evidence type="ECO:0000259" key="6">
    <source>
        <dbReference type="Pfam" id="PF05199"/>
    </source>
</evidence>
<dbReference type="EMBL" id="SNXE01000003">
    <property type="protein sequence ID" value="TDP11329.1"/>
    <property type="molecule type" value="Genomic_DNA"/>
</dbReference>
<sequence length="537" mass="57578">MSSTIKDPILEGLARGWKVLGAEHGPIPQALECDVLIVGSGAGAGITAELLAKAGLRLIIVEEGPLRSSSQFRQREAEAYPALYQESAARKTADKTINILQGRCVGGSTTVNWTSSFRTPADTLAWWQQEFGLRELGEAQMAPWFEQVERRLHIGEWGGEPNGNNQVLRRGAQKLGIAVPTMRRNVHGCWNLGSCGMGCPTNAKQSMLVTTIPAALDLGATLLVQSRALALEWDSTEIQRLVCQPVALNGDAQGPRFSIRARHYIIAGGAINTPALLMRSQLPDPHERLGQRSFLHPTVISAAQFDERIEGWAGAPQSVYSDHYLQQGPLGGPMGYKLEVGPTHPVLLASTMAGHGQALSEVLKAFPQSQAMLALLRDGFHAQSPGGRVRLQSDGSPVLDYPLNAYVLEGARRALLSMAELQFAAGARSVTPVHESAGPYESWAQARAAIQALPMQPYLTRVVSAHVMGGCAMSAEPERGVVRPDGRHWQISNLSVHDGSLFPTSIGANPQLSVYAQAARLSTGLAKVLAGKSVSLT</sequence>
<keyword evidence="3" id="KW-0274">FAD</keyword>
<dbReference type="PANTHER" id="PTHR46056:SF12">
    <property type="entry name" value="LONG-CHAIN-ALCOHOL OXIDASE"/>
    <property type="match status" value="1"/>
</dbReference>
<dbReference type="Proteomes" id="UP000295357">
    <property type="component" value="Unassembled WGS sequence"/>
</dbReference>
<evidence type="ECO:0000256" key="3">
    <source>
        <dbReference type="ARBA" id="ARBA00022827"/>
    </source>
</evidence>